<name>A0A0D2VWB1_CAPO3</name>
<dbReference type="AlphaFoldDB" id="A0A0D2VWB1"/>
<feature type="transmembrane region" description="Helical" evidence="2">
    <location>
        <begin position="419"/>
        <end position="441"/>
    </location>
</feature>
<evidence type="ECO:0000313" key="4">
    <source>
        <dbReference type="Proteomes" id="UP000008743"/>
    </source>
</evidence>
<keyword evidence="2" id="KW-1133">Transmembrane helix</keyword>
<reference evidence="4" key="1">
    <citation type="submission" date="2011-02" db="EMBL/GenBank/DDBJ databases">
        <title>The Genome Sequence of Capsaspora owczarzaki ATCC 30864.</title>
        <authorList>
            <person name="Russ C."/>
            <person name="Cuomo C."/>
            <person name="Burger G."/>
            <person name="Gray M.W."/>
            <person name="Holland P.W.H."/>
            <person name="King N."/>
            <person name="Lang F.B.F."/>
            <person name="Roger A.J."/>
            <person name="Ruiz-Trillo I."/>
            <person name="Young S.K."/>
            <person name="Zeng Q."/>
            <person name="Gargeya S."/>
            <person name="Alvarado L."/>
            <person name="Berlin A."/>
            <person name="Chapman S.B."/>
            <person name="Chen Z."/>
            <person name="Freedman E."/>
            <person name="Gellesch M."/>
            <person name="Goldberg J."/>
            <person name="Griggs A."/>
            <person name="Gujja S."/>
            <person name="Heilman E."/>
            <person name="Heiman D."/>
            <person name="Howarth C."/>
            <person name="Mehta T."/>
            <person name="Neiman D."/>
            <person name="Pearson M."/>
            <person name="Roberts A."/>
            <person name="Saif S."/>
            <person name="Shea T."/>
            <person name="Shenoy N."/>
            <person name="Sisk P."/>
            <person name="Stolte C."/>
            <person name="Sykes S."/>
            <person name="White J."/>
            <person name="Yandava C."/>
            <person name="Haas B."/>
            <person name="Nusbaum C."/>
            <person name="Birren B."/>
        </authorList>
    </citation>
    <scope>NUCLEOTIDE SEQUENCE</scope>
    <source>
        <strain evidence="4">ATCC 30864</strain>
    </source>
</reference>
<feature type="transmembrane region" description="Helical" evidence="2">
    <location>
        <begin position="137"/>
        <end position="164"/>
    </location>
</feature>
<evidence type="ECO:0000256" key="1">
    <source>
        <dbReference type="SAM" id="MobiDB-lite"/>
    </source>
</evidence>
<feature type="transmembrane region" description="Helical" evidence="2">
    <location>
        <begin position="176"/>
        <end position="197"/>
    </location>
</feature>
<keyword evidence="2" id="KW-0472">Membrane</keyword>
<organism evidence="3 4">
    <name type="scientific">Capsaspora owczarzaki (strain ATCC 30864)</name>
    <dbReference type="NCBI Taxonomy" id="595528"/>
    <lineage>
        <taxon>Eukaryota</taxon>
        <taxon>Filasterea</taxon>
        <taxon>Capsaspora</taxon>
    </lineage>
</organism>
<feature type="compositionally biased region" description="Low complexity" evidence="1">
    <location>
        <begin position="249"/>
        <end position="262"/>
    </location>
</feature>
<feature type="compositionally biased region" description="Polar residues" evidence="1">
    <location>
        <begin position="274"/>
        <end position="283"/>
    </location>
</feature>
<keyword evidence="2" id="KW-0812">Transmembrane</keyword>
<feature type="transmembrane region" description="Helical" evidence="2">
    <location>
        <begin position="33"/>
        <end position="55"/>
    </location>
</feature>
<feature type="region of interest" description="Disordered" evidence="1">
    <location>
        <begin position="238"/>
        <end position="352"/>
    </location>
</feature>
<feature type="compositionally biased region" description="Polar residues" evidence="1">
    <location>
        <begin position="292"/>
        <end position="303"/>
    </location>
</feature>
<dbReference type="RefSeq" id="XP_004344990.1">
    <property type="nucleotide sequence ID" value="XM_004344940.2"/>
</dbReference>
<feature type="region of interest" description="Disordered" evidence="1">
    <location>
        <begin position="653"/>
        <end position="708"/>
    </location>
</feature>
<keyword evidence="4" id="KW-1185">Reference proteome</keyword>
<feature type="transmembrane region" description="Helical" evidence="2">
    <location>
        <begin position="375"/>
        <end position="399"/>
    </location>
</feature>
<evidence type="ECO:0000256" key="2">
    <source>
        <dbReference type="SAM" id="Phobius"/>
    </source>
</evidence>
<sequence>MAELCEFPFALSLNCTQTIAEDLGAHYYAPQGVLGGTALIFAAYSIFQLVSVLRCKGFSFKSLQHQAIYHSTLMALCLLARTTDLYSWSNRIPFLVHSLLTDYCSALSLSMAFSLVQSWIDYIHKATLTRRRRHGWHVLLGLSHFLAWLAFPALGVLACVLGPYPSFFIAKAAGTVALVLVWAVLGMLYGTMVLYLLRESEARYAEAVASAAQRSTMKRSTSTENIWRTTLRTFSSKSLNRHRIDTGDSTSSAASESPSAGSNDTAAAAEGRPLSQTPSTTGLMLSEPGTPMQPTAFFQSGSESAGLLHTPSMDSIGGASASSASEPAAAVPRALGARAREHARATRSDSNTSFKLDTAEEMAVESKRIKAMRKLVIRLFLLTCAELVSIGGILFSLYATYHTNIDYPRQSPPTITAEIVFQFLVYDAGNLMAILVALSLYRVTKEDWVGAQPAPPPRRYTFYRVPKAMNRFSSFFASDENAGDAAVERKNTAARHSTRKSVIEQANRAAALEEQQQQQQQQQSEASPGEGLEVVQIRPTDEAANEPTGDADAVNLQPMVRQPSSKPAKHVSLAFDAIAADENPKARASFREADLAPPARPKSIIARISRPFQSFRSSGSKFADLPRHTTSLNDAARKPNKGKAMDRSTESLTKFGMIESPLTTTAAPSDNAGVGVEDHARDSVQGGLPLEAIHSASASSERLESIQE</sequence>
<dbReference type="Proteomes" id="UP000008743">
    <property type="component" value="Unassembled WGS sequence"/>
</dbReference>
<feature type="compositionally biased region" description="Low complexity" evidence="1">
    <location>
        <begin position="319"/>
        <end position="337"/>
    </location>
</feature>
<gene>
    <name evidence="3" type="ORF">CAOG_006241</name>
</gene>
<feature type="region of interest" description="Disordered" evidence="1">
    <location>
        <begin position="487"/>
        <end position="531"/>
    </location>
</feature>
<evidence type="ECO:0000313" key="3">
    <source>
        <dbReference type="EMBL" id="KJE95837.1"/>
    </source>
</evidence>
<accession>A0A0D2VWB1</accession>
<dbReference type="InParanoid" id="A0A0D2VWB1"/>
<feature type="compositionally biased region" description="Basic and acidic residues" evidence="1">
    <location>
        <begin position="338"/>
        <end position="347"/>
    </location>
</feature>
<protein>
    <submittedName>
        <fullName evidence="3">Uncharacterized protein</fullName>
    </submittedName>
</protein>
<proteinExistence type="predicted"/>
<dbReference type="EMBL" id="KE346370">
    <property type="protein sequence ID" value="KJE95837.1"/>
    <property type="molecule type" value="Genomic_DNA"/>
</dbReference>